<dbReference type="CDD" id="cd03080">
    <property type="entry name" value="GST_N_Metaxin_like"/>
    <property type="match status" value="1"/>
</dbReference>
<feature type="domain" description="Metaxin glutathione S-transferase" evidence="4">
    <location>
        <begin position="409"/>
        <end position="471"/>
    </location>
</feature>
<dbReference type="Gene3D" id="1.20.1050.10">
    <property type="match status" value="1"/>
</dbReference>
<evidence type="ECO:0000256" key="3">
    <source>
        <dbReference type="SAM" id="SignalP"/>
    </source>
</evidence>
<dbReference type="PANTHER" id="PTHR12289:SF41">
    <property type="entry name" value="FAILED AXON CONNECTIONS-RELATED"/>
    <property type="match status" value="1"/>
</dbReference>
<comment type="caution">
    <text evidence="6">The sequence shown here is derived from an EMBL/GenBank/DDBJ whole genome shotgun (WGS) entry which is preliminary data.</text>
</comment>
<dbReference type="SFLD" id="SFLDG01180">
    <property type="entry name" value="SUF1"/>
    <property type="match status" value="1"/>
</dbReference>
<dbReference type="Proteomes" id="UP001303046">
    <property type="component" value="Unassembled WGS sequence"/>
</dbReference>
<sequence>MKCLALVILFVRTKLSEFSSESCEIYEGICATCQCLFFLKQLYQQFIDVGRMKEAGVAQSKRVWGIDHEYKHDHVQFPIIVPKKGVGNELFGQSGQDIQHRRAARKGCSDPTPAIRLSLGFIACIPLQCRGLLRDQPGASHPSIFWIFINSSLGPFRREWRYFVDSRSTVLRTNLLICCVVVRNHVLPQNMTSLEDFTKQVNELPNWGKAALAGGLAIILYIPYKWLTSAPRKSPIKEDWKSGVVYLYQFPRTRILPSPSAPCLKVETWLRMAEIQYENIPCLLSPRSKEGTLPFVEFEGVEYPDSSFIIRDLTRLLGVKLEDHLNDEQRALSRAFEEMAHNSLLASHKLFRLENVSQFAELLPPEFFGFFHPILVALFKRKYISSTASMLTWSGIGKHSREEQINIGSDDIRAISKYLGTKHYFTGFKPTRIDATLFAVLAQIVYAPYENEHLDVIKNECPNIMEYVERIKNRYWPDWGEATTKYSMDSNWKKRPKGYTSLTNSNDTLPRKKPSE</sequence>
<dbReference type="InterPro" id="IPR033468">
    <property type="entry name" value="Metaxin_GST"/>
</dbReference>
<dbReference type="PANTHER" id="PTHR12289">
    <property type="entry name" value="METAXIN RELATED"/>
    <property type="match status" value="1"/>
</dbReference>
<dbReference type="CDD" id="cd03193">
    <property type="entry name" value="GST_C_Metaxin"/>
    <property type="match status" value="1"/>
</dbReference>
<dbReference type="InterPro" id="IPR050931">
    <property type="entry name" value="Mito_Protein_Transport_Metaxin"/>
</dbReference>
<dbReference type="EMBL" id="JAVFWL010000002">
    <property type="protein sequence ID" value="KAK6737305.1"/>
    <property type="molecule type" value="Genomic_DNA"/>
</dbReference>
<dbReference type="InterPro" id="IPR012336">
    <property type="entry name" value="Thioredoxin-like_fold"/>
</dbReference>
<protein>
    <submittedName>
        <fullName evidence="6">Uncharacterized protein</fullName>
    </submittedName>
</protein>
<evidence type="ECO:0000259" key="4">
    <source>
        <dbReference type="Pfam" id="PF17171"/>
    </source>
</evidence>
<evidence type="ECO:0000256" key="2">
    <source>
        <dbReference type="SAM" id="MobiDB-lite"/>
    </source>
</evidence>
<evidence type="ECO:0000259" key="5">
    <source>
        <dbReference type="Pfam" id="PF17172"/>
    </source>
</evidence>
<accession>A0ABR1CGT3</accession>
<feature type="signal peptide" evidence="3">
    <location>
        <begin position="1"/>
        <end position="18"/>
    </location>
</feature>
<name>A0ABR1CGT3_NECAM</name>
<evidence type="ECO:0000313" key="7">
    <source>
        <dbReference type="Proteomes" id="UP001303046"/>
    </source>
</evidence>
<dbReference type="SFLD" id="SFLDS00019">
    <property type="entry name" value="Glutathione_Transferase_(cytos"/>
    <property type="match status" value="1"/>
</dbReference>
<dbReference type="InterPro" id="IPR036282">
    <property type="entry name" value="Glutathione-S-Trfase_C_sf"/>
</dbReference>
<dbReference type="SFLD" id="SFLDG01200">
    <property type="entry name" value="SUF1.1"/>
    <property type="match status" value="1"/>
</dbReference>
<reference evidence="6 7" key="1">
    <citation type="submission" date="2023-08" db="EMBL/GenBank/DDBJ databases">
        <title>A Necator americanus chromosomal reference genome.</title>
        <authorList>
            <person name="Ilik V."/>
            <person name="Petrzelkova K.J."/>
            <person name="Pardy F."/>
            <person name="Fuh T."/>
            <person name="Niatou-Singa F.S."/>
            <person name="Gouil Q."/>
            <person name="Baker L."/>
            <person name="Ritchie M.E."/>
            <person name="Jex A.R."/>
            <person name="Gazzola D."/>
            <person name="Li H."/>
            <person name="Toshio Fujiwara R."/>
            <person name="Zhan B."/>
            <person name="Aroian R.V."/>
            <person name="Pafco B."/>
            <person name="Schwarz E.M."/>
        </authorList>
    </citation>
    <scope>NUCLEOTIDE SEQUENCE [LARGE SCALE GENOMIC DNA]</scope>
    <source>
        <strain evidence="6 7">Aroian</strain>
        <tissue evidence="6">Whole animal</tissue>
    </source>
</reference>
<feature type="region of interest" description="Disordered" evidence="2">
    <location>
        <begin position="493"/>
        <end position="516"/>
    </location>
</feature>
<evidence type="ECO:0000256" key="1">
    <source>
        <dbReference type="ARBA" id="ARBA00006475"/>
    </source>
</evidence>
<dbReference type="InterPro" id="IPR036249">
    <property type="entry name" value="Thioredoxin-like_sf"/>
</dbReference>
<feature type="chain" id="PRO_5046660266" evidence="3">
    <location>
        <begin position="19"/>
        <end position="516"/>
    </location>
</feature>
<keyword evidence="3" id="KW-0732">Signal</keyword>
<dbReference type="SUPFAM" id="SSF52833">
    <property type="entry name" value="Thioredoxin-like"/>
    <property type="match status" value="1"/>
</dbReference>
<dbReference type="InterPro" id="IPR026928">
    <property type="entry name" value="FAX/IsoI-like"/>
</dbReference>
<organism evidence="6 7">
    <name type="scientific">Necator americanus</name>
    <name type="common">Human hookworm</name>
    <dbReference type="NCBI Taxonomy" id="51031"/>
    <lineage>
        <taxon>Eukaryota</taxon>
        <taxon>Metazoa</taxon>
        <taxon>Ecdysozoa</taxon>
        <taxon>Nematoda</taxon>
        <taxon>Chromadorea</taxon>
        <taxon>Rhabditida</taxon>
        <taxon>Rhabditina</taxon>
        <taxon>Rhabditomorpha</taxon>
        <taxon>Strongyloidea</taxon>
        <taxon>Ancylostomatidae</taxon>
        <taxon>Bunostominae</taxon>
        <taxon>Necator</taxon>
    </lineage>
</organism>
<feature type="domain" description="Thioredoxin-like fold" evidence="5">
    <location>
        <begin position="263"/>
        <end position="349"/>
    </location>
</feature>
<proteinExistence type="inferred from homology"/>
<dbReference type="Pfam" id="PF17172">
    <property type="entry name" value="GST_N_4"/>
    <property type="match status" value="1"/>
</dbReference>
<evidence type="ECO:0000313" key="6">
    <source>
        <dbReference type="EMBL" id="KAK6737305.1"/>
    </source>
</evidence>
<dbReference type="SUPFAM" id="SSF47616">
    <property type="entry name" value="GST C-terminal domain-like"/>
    <property type="match status" value="1"/>
</dbReference>
<gene>
    <name evidence="6" type="primary">Necator_chrII.g7584</name>
    <name evidence="6" type="ORF">RB195_019790</name>
</gene>
<keyword evidence="7" id="KW-1185">Reference proteome</keyword>
<dbReference type="InterPro" id="IPR040079">
    <property type="entry name" value="Glutathione_S-Trfase"/>
</dbReference>
<comment type="similarity">
    <text evidence="1">Belongs to the FAX family.</text>
</comment>
<dbReference type="Pfam" id="PF17171">
    <property type="entry name" value="GST_C_6"/>
    <property type="match status" value="1"/>
</dbReference>